<keyword evidence="1" id="KW-0812">Transmembrane</keyword>
<keyword evidence="1" id="KW-1133">Transmembrane helix</keyword>
<evidence type="ECO:0000313" key="2">
    <source>
        <dbReference type="EMBL" id="KAK8962801.1"/>
    </source>
</evidence>
<dbReference type="EMBL" id="JBBWWR010000008">
    <property type="protein sequence ID" value="KAK8962801.1"/>
    <property type="molecule type" value="Genomic_DNA"/>
</dbReference>
<sequence>MDAIKAEKEIARRRFRRIRQIGLLFRCIEAATIFLFLSYSSIHIRFDARSAGLFLRSAAAFFLSPRFVFLLGNAIVLVLLKSGHFSSGSAAAAIGEICGGEVSSYPPTTQNCRSTEEGNRICVRACRRSRTEKLGRRREEVKLRRAESEVVRKEGKPLSAGAQVSGFAEEAEDAEQFRRMIEEFIAKQQQFRREELLAVKAGSVGPEEAVP</sequence>
<keyword evidence="1" id="KW-0472">Membrane</keyword>
<reference evidence="2 3" key="1">
    <citation type="journal article" date="2022" name="Nat. Plants">
        <title>Genomes of leafy and leafless Platanthera orchids illuminate the evolution of mycoheterotrophy.</title>
        <authorList>
            <person name="Li M.H."/>
            <person name="Liu K.W."/>
            <person name="Li Z."/>
            <person name="Lu H.C."/>
            <person name="Ye Q.L."/>
            <person name="Zhang D."/>
            <person name="Wang J.Y."/>
            <person name="Li Y.F."/>
            <person name="Zhong Z.M."/>
            <person name="Liu X."/>
            <person name="Yu X."/>
            <person name="Liu D.K."/>
            <person name="Tu X.D."/>
            <person name="Liu B."/>
            <person name="Hao Y."/>
            <person name="Liao X.Y."/>
            <person name="Jiang Y.T."/>
            <person name="Sun W.H."/>
            <person name="Chen J."/>
            <person name="Chen Y.Q."/>
            <person name="Ai Y."/>
            <person name="Zhai J.W."/>
            <person name="Wu S.S."/>
            <person name="Zhou Z."/>
            <person name="Hsiao Y.Y."/>
            <person name="Wu W.L."/>
            <person name="Chen Y.Y."/>
            <person name="Lin Y.F."/>
            <person name="Hsu J.L."/>
            <person name="Li C.Y."/>
            <person name="Wang Z.W."/>
            <person name="Zhao X."/>
            <person name="Zhong W.Y."/>
            <person name="Ma X.K."/>
            <person name="Ma L."/>
            <person name="Huang J."/>
            <person name="Chen G.Z."/>
            <person name="Huang M.Z."/>
            <person name="Huang L."/>
            <person name="Peng D.H."/>
            <person name="Luo Y.B."/>
            <person name="Zou S.Q."/>
            <person name="Chen S.P."/>
            <person name="Lan S."/>
            <person name="Tsai W.C."/>
            <person name="Van de Peer Y."/>
            <person name="Liu Z.J."/>
        </authorList>
    </citation>
    <scope>NUCLEOTIDE SEQUENCE [LARGE SCALE GENOMIC DNA]</scope>
    <source>
        <strain evidence="2">Lor288</strain>
    </source>
</reference>
<evidence type="ECO:0000256" key="1">
    <source>
        <dbReference type="SAM" id="Phobius"/>
    </source>
</evidence>
<evidence type="ECO:0008006" key="4">
    <source>
        <dbReference type="Google" id="ProtNLM"/>
    </source>
</evidence>
<gene>
    <name evidence="2" type="ORF">KSP40_PGU008713</name>
</gene>
<accession>A0ABR2MFM3</accession>
<keyword evidence="3" id="KW-1185">Reference proteome</keyword>
<dbReference type="Proteomes" id="UP001412067">
    <property type="component" value="Unassembled WGS sequence"/>
</dbReference>
<dbReference type="PANTHER" id="PTHR33640:SF8">
    <property type="entry name" value="TRANSMEMBRANE PROTEIN"/>
    <property type="match status" value="1"/>
</dbReference>
<proteinExistence type="predicted"/>
<feature type="transmembrane region" description="Helical" evidence="1">
    <location>
        <begin position="21"/>
        <end position="39"/>
    </location>
</feature>
<protein>
    <recommendedName>
        <fullName evidence="4">DUF4408 domain-containing protein</fullName>
    </recommendedName>
</protein>
<name>A0ABR2MFM3_9ASPA</name>
<dbReference type="PANTHER" id="PTHR33640">
    <property type="entry name" value="TRANSMEMBRANE PROTEIN"/>
    <property type="match status" value="1"/>
</dbReference>
<feature type="transmembrane region" description="Helical" evidence="1">
    <location>
        <begin position="59"/>
        <end position="80"/>
    </location>
</feature>
<evidence type="ECO:0000313" key="3">
    <source>
        <dbReference type="Proteomes" id="UP001412067"/>
    </source>
</evidence>
<comment type="caution">
    <text evidence="2">The sequence shown here is derived from an EMBL/GenBank/DDBJ whole genome shotgun (WGS) entry which is preliminary data.</text>
</comment>
<organism evidence="2 3">
    <name type="scientific">Platanthera guangdongensis</name>
    <dbReference type="NCBI Taxonomy" id="2320717"/>
    <lineage>
        <taxon>Eukaryota</taxon>
        <taxon>Viridiplantae</taxon>
        <taxon>Streptophyta</taxon>
        <taxon>Embryophyta</taxon>
        <taxon>Tracheophyta</taxon>
        <taxon>Spermatophyta</taxon>
        <taxon>Magnoliopsida</taxon>
        <taxon>Liliopsida</taxon>
        <taxon>Asparagales</taxon>
        <taxon>Orchidaceae</taxon>
        <taxon>Orchidoideae</taxon>
        <taxon>Orchideae</taxon>
        <taxon>Orchidinae</taxon>
        <taxon>Platanthera</taxon>
    </lineage>
</organism>